<evidence type="ECO:0000313" key="2">
    <source>
        <dbReference type="Proteomes" id="UP000184694"/>
    </source>
</evidence>
<dbReference type="EMBL" id="FSRG01000003">
    <property type="protein sequence ID" value="SIN80892.1"/>
    <property type="molecule type" value="Genomic_DNA"/>
</dbReference>
<keyword evidence="2" id="KW-1185">Reference proteome</keyword>
<protein>
    <submittedName>
        <fullName evidence="1">Uncharacterized protein</fullName>
    </submittedName>
</protein>
<accession>A0A1N6ECW8</accession>
<reference evidence="2" key="1">
    <citation type="submission" date="2016-11" db="EMBL/GenBank/DDBJ databases">
        <authorList>
            <person name="Varghese N."/>
            <person name="Submissions S."/>
        </authorList>
    </citation>
    <scope>NUCLEOTIDE SEQUENCE [LARGE SCALE GENOMIC DNA]</scope>
    <source>
        <strain evidence="2">DSM 17456</strain>
    </source>
</reference>
<name>A0A1N6ECW8_9BACT</name>
<dbReference type="Proteomes" id="UP000184694">
    <property type="component" value="Unassembled WGS sequence"/>
</dbReference>
<organism evidence="1 2">
    <name type="scientific">Halodesulfovibrio marinisediminis DSM 17456</name>
    <dbReference type="NCBI Taxonomy" id="1121457"/>
    <lineage>
        <taxon>Bacteria</taxon>
        <taxon>Pseudomonadati</taxon>
        <taxon>Thermodesulfobacteriota</taxon>
        <taxon>Desulfovibrionia</taxon>
        <taxon>Desulfovibrionales</taxon>
        <taxon>Desulfovibrionaceae</taxon>
        <taxon>Halodesulfovibrio</taxon>
    </lineage>
</organism>
<sequence>MHNKRMSEEEYNKRIAELLDKIQSTSSANEDNDQLFQRYRRAEFDLMVEYRLGADFSRDKWEKLRAVHDQLMEKVEKLRRAHAEGKLNQRQLLSKIQDFSFEMKKQYSKFLTEEEVMLLLGKEQQNIPFFTYDADNS</sequence>
<proteinExistence type="predicted"/>
<dbReference type="AlphaFoldDB" id="A0A1N6ECW8"/>
<evidence type="ECO:0000313" key="1">
    <source>
        <dbReference type="EMBL" id="SIN80892.1"/>
    </source>
</evidence>
<gene>
    <name evidence="1" type="ORF">SAMN02745161_0902</name>
</gene>